<keyword evidence="1" id="KW-0812">Transmembrane</keyword>
<keyword evidence="1" id="KW-1133">Transmembrane helix</keyword>
<dbReference type="AlphaFoldDB" id="A0A8T3AKA7"/>
<dbReference type="Proteomes" id="UP000829196">
    <property type="component" value="Unassembled WGS sequence"/>
</dbReference>
<accession>A0A8T3AKA7</accession>
<keyword evidence="3" id="KW-1185">Reference proteome</keyword>
<evidence type="ECO:0000256" key="1">
    <source>
        <dbReference type="SAM" id="Phobius"/>
    </source>
</evidence>
<keyword evidence="1" id="KW-0472">Membrane</keyword>
<comment type="caution">
    <text evidence="2">The sequence shown here is derived from an EMBL/GenBank/DDBJ whole genome shotgun (WGS) entry which is preliminary data.</text>
</comment>
<dbReference type="EMBL" id="JAGYWB010000016">
    <property type="protein sequence ID" value="KAI0496697.1"/>
    <property type="molecule type" value="Genomic_DNA"/>
</dbReference>
<feature type="transmembrane region" description="Helical" evidence="1">
    <location>
        <begin position="44"/>
        <end position="64"/>
    </location>
</feature>
<organism evidence="2 3">
    <name type="scientific">Dendrobium nobile</name>
    <name type="common">Orchid</name>
    <dbReference type="NCBI Taxonomy" id="94219"/>
    <lineage>
        <taxon>Eukaryota</taxon>
        <taxon>Viridiplantae</taxon>
        <taxon>Streptophyta</taxon>
        <taxon>Embryophyta</taxon>
        <taxon>Tracheophyta</taxon>
        <taxon>Spermatophyta</taxon>
        <taxon>Magnoliopsida</taxon>
        <taxon>Liliopsida</taxon>
        <taxon>Asparagales</taxon>
        <taxon>Orchidaceae</taxon>
        <taxon>Epidendroideae</taxon>
        <taxon>Malaxideae</taxon>
        <taxon>Dendrobiinae</taxon>
        <taxon>Dendrobium</taxon>
    </lineage>
</organism>
<reference evidence="2" key="1">
    <citation type="journal article" date="2022" name="Front. Genet.">
        <title>Chromosome-Scale Assembly of the Dendrobium nobile Genome Provides Insights Into the Molecular Mechanism of the Biosynthesis of the Medicinal Active Ingredient of Dendrobium.</title>
        <authorList>
            <person name="Xu Q."/>
            <person name="Niu S.-C."/>
            <person name="Li K.-L."/>
            <person name="Zheng P.-J."/>
            <person name="Zhang X.-J."/>
            <person name="Jia Y."/>
            <person name="Liu Y."/>
            <person name="Niu Y.-X."/>
            <person name="Yu L.-H."/>
            <person name="Chen D.-F."/>
            <person name="Zhang G.-Q."/>
        </authorList>
    </citation>
    <scope>NUCLEOTIDE SEQUENCE</scope>
    <source>
        <tissue evidence="2">Leaf</tissue>
    </source>
</reference>
<name>A0A8T3AKA7_DENNO</name>
<proteinExistence type="predicted"/>
<evidence type="ECO:0000313" key="2">
    <source>
        <dbReference type="EMBL" id="KAI0496697.1"/>
    </source>
</evidence>
<protein>
    <submittedName>
        <fullName evidence="2">Uncharacterized protein</fullName>
    </submittedName>
</protein>
<evidence type="ECO:0000313" key="3">
    <source>
        <dbReference type="Proteomes" id="UP000829196"/>
    </source>
</evidence>
<sequence>MSAIYSNQIFSRFVWLPLMVVVFSAASSRRMFFFCLVSAAPFPFLFIIIAFISKAIFLESFWFFKDL</sequence>
<gene>
    <name evidence="2" type="ORF">KFK09_023021</name>
</gene>